<keyword evidence="2" id="KW-0408">Iron</keyword>
<dbReference type="Gene3D" id="1.20.120.450">
    <property type="entry name" value="dinb family like domain"/>
    <property type="match status" value="1"/>
</dbReference>
<dbReference type="Pfam" id="PF03781">
    <property type="entry name" value="FGE-sulfatase"/>
    <property type="match status" value="1"/>
</dbReference>
<dbReference type="SUPFAM" id="SSF56436">
    <property type="entry name" value="C-type lectin-like"/>
    <property type="match status" value="1"/>
</dbReference>
<dbReference type="InterPro" id="IPR034660">
    <property type="entry name" value="DinB/YfiT-like"/>
</dbReference>
<feature type="domain" description="DinB-like" evidence="5">
    <location>
        <begin position="12"/>
        <end position="119"/>
    </location>
</feature>
<dbReference type="NCBIfam" id="NF041186">
    <property type="entry name" value="SenA"/>
    <property type="match status" value="1"/>
</dbReference>
<dbReference type="Gene3D" id="3.90.1580.10">
    <property type="entry name" value="paralog of FGE (formylglycine-generating enzyme)"/>
    <property type="match status" value="1"/>
</dbReference>
<dbReference type="PANTHER" id="PTHR23150">
    <property type="entry name" value="SULFATASE MODIFYING FACTOR 1, 2"/>
    <property type="match status" value="1"/>
</dbReference>
<dbReference type="Pfam" id="PF12867">
    <property type="entry name" value="DinB_2"/>
    <property type="match status" value="1"/>
</dbReference>
<dbReference type="InterPro" id="IPR051043">
    <property type="entry name" value="Sulfatase_Mod_Factor_Kinase"/>
</dbReference>
<dbReference type="PANTHER" id="PTHR23150:SF19">
    <property type="entry name" value="FORMYLGLYCINE-GENERATING ENZYME"/>
    <property type="match status" value="1"/>
</dbReference>
<evidence type="ECO:0000313" key="7">
    <source>
        <dbReference type="Proteomes" id="UP000294914"/>
    </source>
</evidence>
<proteinExistence type="predicted"/>
<evidence type="ECO:0000256" key="2">
    <source>
        <dbReference type="ARBA" id="ARBA00023004"/>
    </source>
</evidence>
<comment type="pathway">
    <text evidence="3">Amino-acid biosynthesis; ergothioneine biosynthesis.</text>
</comment>
<keyword evidence="1" id="KW-0560">Oxidoreductase</keyword>
<reference evidence="6 7" key="1">
    <citation type="submission" date="2019-03" db="EMBL/GenBank/DDBJ databases">
        <title>Genomic Encyclopedia of Type Strains, Phase IV (KMG-IV): sequencing the most valuable type-strain genomes for metagenomic binning, comparative biology and taxonomic classification.</title>
        <authorList>
            <person name="Goeker M."/>
        </authorList>
    </citation>
    <scope>NUCLEOTIDE SEQUENCE [LARGE SCALE GENOMIC DNA]</scope>
    <source>
        <strain evidence="6 7">DSM 16326</strain>
    </source>
</reference>
<dbReference type="OrthoDB" id="9768004at2"/>
<dbReference type="InterPro" id="IPR042095">
    <property type="entry name" value="SUMF_sf"/>
</dbReference>
<evidence type="ECO:0000259" key="5">
    <source>
        <dbReference type="Pfam" id="PF12867"/>
    </source>
</evidence>
<comment type="caution">
    <text evidence="6">The sequence shown here is derived from an EMBL/GenBank/DDBJ whole genome shotgun (WGS) entry which is preliminary data.</text>
</comment>
<dbReference type="SUPFAM" id="SSF109854">
    <property type="entry name" value="DinB/YfiT-like putative metalloenzymes"/>
    <property type="match status" value="1"/>
</dbReference>
<organism evidence="6 7">
    <name type="scientific">Thiohalophilus thiocyanatoxydans</name>
    <dbReference type="NCBI Taxonomy" id="381308"/>
    <lineage>
        <taxon>Bacteria</taxon>
        <taxon>Pseudomonadati</taxon>
        <taxon>Pseudomonadota</taxon>
        <taxon>Gammaproteobacteria</taxon>
        <taxon>Thiohalomonadales</taxon>
        <taxon>Thiohalophilaceae</taxon>
        <taxon>Thiohalophilus</taxon>
    </lineage>
</organism>
<evidence type="ECO:0000256" key="3">
    <source>
        <dbReference type="ARBA" id="ARBA00037882"/>
    </source>
</evidence>
<dbReference type="InterPro" id="IPR005532">
    <property type="entry name" value="SUMF_dom"/>
</dbReference>
<name>A0A4R8IUH4_9GAMM</name>
<accession>A0A4R8IUH4</accession>
<dbReference type="InterPro" id="IPR016187">
    <property type="entry name" value="CTDL_fold"/>
</dbReference>
<protein>
    <submittedName>
        <fullName evidence="6">Iron(II)-dependent oxidoreductase</fullName>
    </submittedName>
</protein>
<sequence>MYKLNPDQIAKQIEDAHQRSMALVDGLSSEQLMGPRLAIVNPLRWEIGHAAYFYEYWVLRQHLHRPPIREDADQLYDSISIAHDERWDLPLPTMRQTLEYIQTVKERVKACLANGEDAQRDYLAQYAVFHHDMHNEAYTYTRQTLDYPAPDIGKPGYRILDAGGLEGDVKIPGGEFMLGARPTDGFVFDNEKWAHPVELESFDIARAAVSNGDYLRFVEADGYNKREYWDEEGWEWRNKARLEHPVYWRLDADGWKIKQFDQWQPMPVNAALIHVCWHEAQAYCRWAGRRLPTEAEWEAAAAAEPSADGRTLSPVKRRFPWGDNPPRPDQANLDGYALGVVDVGAHAAGDSAFGCRQMMGNVWEWTQDTFMPFPGFEPDMYQDYSQPLFGITRVLRGGAWPTRGRLIRNTWRTYYGPERNDVFAGFRTCAER</sequence>
<dbReference type="EMBL" id="SOQX01000004">
    <property type="protein sequence ID" value="TDY00953.1"/>
    <property type="molecule type" value="Genomic_DNA"/>
</dbReference>
<evidence type="ECO:0000313" key="6">
    <source>
        <dbReference type="EMBL" id="TDY00953.1"/>
    </source>
</evidence>
<evidence type="ECO:0000259" key="4">
    <source>
        <dbReference type="Pfam" id="PF03781"/>
    </source>
</evidence>
<dbReference type="AlphaFoldDB" id="A0A4R8IUH4"/>
<keyword evidence="7" id="KW-1185">Reference proteome</keyword>
<dbReference type="RefSeq" id="WP_134083434.1">
    <property type="nucleotide sequence ID" value="NZ_SOQX01000004.1"/>
</dbReference>
<dbReference type="InterPro" id="IPR024775">
    <property type="entry name" value="DinB-like"/>
</dbReference>
<gene>
    <name evidence="6" type="ORF">EDC23_1698</name>
</gene>
<evidence type="ECO:0000256" key="1">
    <source>
        <dbReference type="ARBA" id="ARBA00023002"/>
    </source>
</evidence>
<dbReference type="Proteomes" id="UP000294914">
    <property type="component" value="Unassembled WGS sequence"/>
</dbReference>
<feature type="domain" description="Sulfatase-modifying factor enzyme-like" evidence="4">
    <location>
        <begin position="168"/>
        <end position="428"/>
    </location>
</feature>
<dbReference type="NCBIfam" id="TIGR04373">
    <property type="entry name" value="egtB_X_signatur"/>
    <property type="match status" value="1"/>
</dbReference>
<dbReference type="InterPro" id="IPR030809">
    <property type="entry name" value="EgtB_signatur"/>
</dbReference>
<dbReference type="GO" id="GO:0120147">
    <property type="term" value="F:formylglycine-generating oxidase activity"/>
    <property type="evidence" value="ECO:0007669"/>
    <property type="project" value="TreeGrafter"/>
</dbReference>